<dbReference type="EMBL" id="LR798236">
    <property type="protein sequence ID" value="CAB5212836.1"/>
    <property type="molecule type" value="Genomic_DNA"/>
</dbReference>
<gene>
    <name evidence="1" type="ORF">UFOVP188_61</name>
</gene>
<name>A0A6J7WFE8_9CAUD</name>
<protein>
    <submittedName>
        <fullName evidence="1">Uncharacterized protein</fullName>
    </submittedName>
</protein>
<reference evidence="1" key="1">
    <citation type="submission" date="2020-05" db="EMBL/GenBank/DDBJ databases">
        <authorList>
            <person name="Chiriac C."/>
            <person name="Salcher M."/>
            <person name="Ghai R."/>
            <person name="Kavagutti S V."/>
        </authorList>
    </citation>
    <scope>NUCLEOTIDE SEQUENCE</scope>
</reference>
<evidence type="ECO:0000313" key="1">
    <source>
        <dbReference type="EMBL" id="CAB5212836.1"/>
    </source>
</evidence>
<sequence>SAGRITMNNASLNTATNATFTLNNSLISANDCVILTISGGQATAGSYNVFANSLSTGSVSITLRNISGGTLSEAVVINFAIIHGAA</sequence>
<proteinExistence type="predicted"/>
<feature type="non-terminal residue" evidence="1">
    <location>
        <position position="1"/>
    </location>
</feature>
<accession>A0A6J7WFE8</accession>
<organism evidence="1">
    <name type="scientific">uncultured Caudovirales phage</name>
    <dbReference type="NCBI Taxonomy" id="2100421"/>
    <lineage>
        <taxon>Viruses</taxon>
        <taxon>Duplodnaviria</taxon>
        <taxon>Heunggongvirae</taxon>
        <taxon>Uroviricota</taxon>
        <taxon>Caudoviricetes</taxon>
        <taxon>Peduoviridae</taxon>
        <taxon>Maltschvirus</taxon>
        <taxon>Maltschvirus maltsch</taxon>
    </lineage>
</organism>